<dbReference type="PANTHER" id="PTHR35008:SF4">
    <property type="entry name" value="BLL4482 PROTEIN"/>
    <property type="match status" value="1"/>
</dbReference>
<dbReference type="EMBL" id="JBHSDU010000001">
    <property type="protein sequence ID" value="MFC4307806.1"/>
    <property type="molecule type" value="Genomic_DNA"/>
</dbReference>
<dbReference type="InterPro" id="IPR036909">
    <property type="entry name" value="Cyt_c-like_dom_sf"/>
</dbReference>
<accession>A0ABV8SKB5</accession>
<evidence type="ECO:0000256" key="3">
    <source>
        <dbReference type="ARBA" id="ARBA00023004"/>
    </source>
</evidence>
<dbReference type="Gene3D" id="1.10.760.10">
    <property type="entry name" value="Cytochrome c-like domain"/>
    <property type="match status" value="1"/>
</dbReference>
<feature type="domain" description="Cytochrome c" evidence="6">
    <location>
        <begin position="34"/>
        <end position="173"/>
    </location>
</feature>
<evidence type="ECO:0000313" key="7">
    <source>
        <dbReference type="EMBL" id="MFC4307806.1"/>
    </source>
</evidence>
<evidence type="ECO:0000259" key="6">
    <source>
        <dbReference type="PROSITE" id="PS51007"/>
    </source>
</evidence>
<evidence type="ECO:0000256" key="4">
    <source>
        <dbReference type="PROSITE-ProRule" id="PRU00433"/>
    </source>
</evidence>
<evidence type="ECO:0000256" key="2">
    <source>
        <dbReference type="ARBA" id="ARBA00022723"/>
    </source>
</evidence>
<dbReference type="SUPFAM" id="SSF46626">
    <property type="entry name" value="Cytochrome c"/>
    <property type="match status" value="1"/>
</dbReference>
<keyword evidence="3 4" id="KW-0408">Iron</keyword>
<feature type="signal peptide" evidence="5">
    <location>
        <begin position="1"/>
        <end position="25"/>
    </location>
</feature>
<keyword evidence="1 4" id="KW-0349">Heme</keyword>
<evidence type="ECO:0000256" key="5">
    <source>
        <dbReference type="SAM" id="SignalP"/>
    </source>
</evidence>
<keyword evidence="2 4" id="KW-0479">Metal-binding</keyword>
<dbReference type="PROSITE" id="PS51007">
    <property type="entry name" value="CYTC"/>
    <property type="match status" value="1"/>
</dbReference>
<feature type="chain" id="PRO_5045062445" evidence="5">
    <location>
        <begin position="26"/>
        <end position="196"/>
    </location>
</feature>
<protein>
    <submittedName>
        <fullName evidence="7">Diheme cytochrome c-553</fullName>
    </submittedName>
</protein>
<dbReference type="PANTHER" id="PTHR35008">
    <property type="entry name" value="BLL4482 PROTEIN-RELATED"/>
    <property type="match status" value="1"/>
</dbReference>
<keyword evidence="5" id="KW-0732">Signal</keyword>
<evidence type="ECO:0000256" key="1">
    <source>
        <dbReference type="ARBA" id="ARBA00022617"/>
    </source>
</evidence>
<reference evidence="8" key="1">
    <citation type="journal article" date="2019" name="Int. J. Syst. Evol. Microbiol.">
        <title>The Global Catalogue of Microorganisms (GCM) 10K type strain sequencing project: providing services to taxonomists for standard genome sequencing and annotation.</title>
        <authorList>
            <consortium name="The Broad Institute Genomics Platform"/>
            <consortium name="The Broad Institute Genome Sequencing Center for Infectious Disease"/>
            <person name="Wu L."/>
            <person name="Ma J."/>
        </authorList>
    </citation>
    <scope>NUCLEOTIDE SEQUENCE [LARGE SCALE GENOMIC DNA]</scope>
    <source>
        <strain evidence="8">CGMCC 1.10759</strain>
    </source>
</reference>
<dbReference type="Proteomes" id="UP001595904">
    <property type="component" value="Unassembled WGS sequence"/>
</dbReference>
<sequence>MKPAASFLTIIPTCVFLLGVATPSAGEEVTPADSKVARGKYLVTITACNDCHTPLKVGPNGPEPDMSRMLSGHPESLTMPTAPTLPPGPWTSSFAATNTAWAGPWGVSFTANLTPDQETGLGRWTVRNFKDTIRSGRHLGRGRPILPPMPIPMYKQMTDADLEAVFAYLQTIPAVSNRVPQPLPPPVAATTAATEH</sequence>
<name>A0ABV8SKB5_9GAMM</name>
<comment type="caution">
    <text evidence="7">The sequence shown here is derived from an EMBL/GenBank/DDBJ whole genome shotgun (WGS) entry which is preliminary data.</text>
</comment>
<proteinExistence type="predicted"/>
<organism evidence="7 8">
    <name type="scientific">Steroidobacter flavus</name>
    <dbReference type="NCBI Taxonomy" id="1842136"/>
    <lineage>
        <taxon>Bacteria</taxon>
        <taxon>Pseudomonadati</taxon>
        <taxon>Pseudomonadota</taxon>
        <taxon>Gammaproteobacteria</taxon>
        <taxon>Steroidobacterales</taxon>
        <taxon>Steroidobacteraceae</taxon>
        <taxon>Steroidobacter</taxon>
    </lineage>
</organism>
<dbReference type="InterPro" id="IPR009056">
    <property type="entry name" value="Cyt_c-like_dom"/>
</dbReference>
<evidence type="ECO:0000313" key="8">
    <source>
        <dbReference type="Proteomes" id="UP001595904"/>
    </source>
</evidence>
<dbReference type="RefSeq" id="WP_380594384.1">
    <property type="nucleotide sequence ID" value="NZ_JBHSDU010000001.1"/>
</dbReference>
<dbReference type="InterPro" id="IPR051459">
    <property type="entry name" value="Cytochrome_c-type_DH"/>
</dbReference>
<keyword evidence="8" id="KW-1185">Reference proteome</keyword>
<gene>
    <name evidence="7" type="ORF">ACFPN2_01820</name>
</gene>